<dbReference type="SMART" id="SM00428">
    <property type="entry name" value="H3"/>
    <property type="match status" value="1"/>
</dbReference>
<comment type="subcellular location">
    <subcellularLocation>
        <location evidence="1">Chromosome</location>
    </subcellularLocation>
</comment>
<evidence type="ECO:0000256" key="1">
    <source>
        <dbReference type="ARBA" id="ARBA00004286"/>
    </source>
</evidence>
<feature type="domain" description="Core Histone H2A/H2B/H3" evidence="6">
    <location>
        <begin position="57"/>
        <end position="145"/>
    </location>
</feature>
<feature type="region of interest" description="Disordered" evidence="5">
    <location>
        <begin position="1"/>
        <end position="40"/>
    </location>
</feature>
<dbReference type="SUPFAM" id="SSF47113">
    <property type="entry name" value="Histone-fold"/>
    <property type="match status" value="1"/>
</dbReference>
<dbReference type="CDD" id="cd22911">
    <property type="entry name" value="HFD_H3"/>
    <property type="match status" value="1"/>
</dbReference>
<dbReference type="GO" id="GO:0030527">
    <property type="term" value="F:structural constituent of chromatin"/>
    <property type="evidence" value="ECO:0007669"/>
    <property type="project" value="InterPro"/>
</dbReference>
<dbReference type="InterPro" id="IPR007125">
    <property type="entry name" value="H2A/H2B/H3"/>
</dbReference>
<dbReference type="VEuPathDB" id="MicrosporidiaDB:NCER_100467"/>
<reference evidence="7 8" key="1">
    <citation type="journal article" date="2015" name="Environ. Microbiol.">
        <title>Genome analyses suggest the presence of polyploidy and recent human-driven expansions in eight global populations of the honeybee pathogen Nosema ceranae.</title>
        <authorList>
            <person name="Pelin A."/>
            <person name="Selman M."/>
            <person name="Aris-Brosou S."/>
            <person name="Farinelli L."/>
            <person name="Corradi N."/>
        </authorList>
    </citation>
    <scope>NUCLEOTIDE SEQUENCE [LARGE SCALE GENOMIC DNA]</scope>
    <source>
        <strain evidence="7 8">PA08 1199</strain>
    </source>
</reference>
<proteinExistence type="inferred from homology"/>
<dbReference type="VEuPathDB" id="MicrosporidiaDB:G9O61_00g019470"/>
<dbReference type="Pfam" id="PF00125">
    <property type="entry name" value="Histone"/>
    <property type="match status" value="1"/>
</dbReference>
<evidence type="ECO:0000256" key="3">
    <source>
        <dbReference type="ARBA" id="ARBA00022454"/>
    </source>
</evidence>
<dbReference type="AlphaFoldDB" id="A0A0F9WC21"/>
<dbReference type="PANTHER" id="PTHR45810:SF1">
    <property type="entry name" value="HISTONE H3-LIKE CENTROMERIC PROTEIN A"/>
    <property type="match status" value="1"/>
</dbReference>
<dbReference type="GO" id="GO:0003677">
    <property type="term" value="F:DNA binding"/>
    <property type="evidence" value="ECO:0007669"/>
    <property type="project" value="InterPro"/>
</dbReference>
<comment type="similarity">
    <text evidence="2">Belongs to the histone H3 family.</text>
</comment>
<keyword evidence="4" id="KW-0544">Nucleosome core</keyword>
<evidence type="ECO:0000256" key="2">
    <source>
        <dbReference type="ARBA" id="ARBA00010343"/>
    </source>
</evidence>
<dbReference type="GO" id="GO:0000786">
    <property type="term" value="C:nucleosome"/>
    <property type="evidence" value="ECO:0007669"/>
    <property type="project" value="UniProtKB-KW"/>
</dbReference>
<dbReference type="InterPro" id="IPR009072">
    <property type="entry name" value="Histone-fold"/>
</dbReference>
<dbReference type="PRINTS" id="PR00622">
    <property type="entry name" value="HISTONEH3"/>
</dbReference>
<dbReference type="EMBL" id="JPQZ01000034">
    <property type="protein sequence ID" value="KKO75066.1"/>
    <property type="molecule type" value="Genomic_DNA"/>
</dbReference>
<dbReference type="RefSeq" id="XP_024330808.1">
    <property type="nucleotide sequence ID" value="XM_024475247.1"/>
</dbReference>
<dbReference type="OrthoDB" id="842664at2759"/>
<dbReference type="GeneID" id="36320182"/>
<evidence type="ECO:0000259" key="6">
    <source>
        <dbReference type="Pfam" id="PF00125"/>
    </source>
</evidence>
<sequence length="154" mass="17715">MARTAMTNTNNKGKAKKGTQKKPEQKDQKTEERRAFSIRKPNITASQNTKKITKKPRSMVLKEIKFYQKSTNFLVSKSPFTRMVRDITRNIARNANTDIPRFTAQSLEILQEVFEAHLTTLMETSYLASRHAKRVTLYPSDIKLINKVRGGNNI</sequence>
<accession>A0A0F9WC21</accession>
<name>A0A0F9WC21_9MICR</name>
<evidence type="ECO:0000313" key="8">
    <source>
        <dbReference type="Proteomes" id="UP000034350"/>
    </source>
</evidence>
<protein>
    <submittedName>
        <fullName evidence="7">Histone H3</fullName>
    </submittedName>
</protein>
<comment type="caution">
    <text evidence="7">The sequence shown here is derived from an EMBL/GenBank/DDBJ whole genome shotgun (WGS) entry which is preliminary data.</text>
</comment>
<keyword evidence="3" id="KW-0158">Chromosome</keyword>
<evidence type="ECO:0000256" key="4">
    <source>
        <dbReference type="ARBA" id="ARBA00023269"/>
    </source>
</evidence>
<dbReference type="VEuPathDB" id="MicrosporidiaDB:AAJ76_3400031868"/>
<evidence type="ECO:0000256" key="5">
    <source>
        <dbReference type="SAM" id="MobiDB-lite"/>
    </source>
</evidence>
<evidence type="ECO:0000313" key="7">
    <source>
        <dbReference type="EMBL" id="KKO75066.1"/>
    </source>
</evidence>
<dbReference type="InterPro" id="IPR000164">
    <property type="entry name" value="Histone_H3/CENP-A"/>
</dbReference>
<dbReference type="PANTHER" id="PTHR45810">
    <property type="entry name" value="HISTONE H3.2"/>
    <property type="match status" value="1"/>
</dbReference>
<dbReference type="Proteomes" id="UP000034350">
    <property type="component" value="Unassembled WGS sequence"/>
</dbReference>
<keyword evidence="4" id="KW-0238">DNA-binding</keyword>
<organism evidence="7 8">
    <name type="scientific">Vairimorpha ceranae</name>
    <dbReference type="NCBI Taxonomy" id="40302"/>
    <lineage>
        <taxon>Eukaryota</taxon>
        <taxon>Fungi</taxon>
        <taxon>Fungi incertae sedis</taxon>
        <taxon>Microsporidia</taxon>
        <taxon>Nosematidae</taxon>
        <taxon>Vairimorpha</taxon>
    </lineage>
</organism>
<feature type="compositionally biased region" description="Basic and acidic residues" evidence="5">
    <location>
        <begin position="21"/>
        <end position="35"/>
    </location>
</feature>
<keyword evidence="8" id="KW-1185">Reference proteome</keyword>
<dbReference type="GO" id="GO:0046982">
    <property type="term" value="F:protein heterodimerization activity"/>
    <property type="evidence" value="ECO:0007669"/>
    <property type="project" value="InterPro"/>
</dbReference>
<gene>
    <name evidence="7" type="ORF">AAJ76_3400031868</name>
</gene>
<dbReference type="Gene3D" id="1.10.20.10">
    <property type="entry name" value="Histone, subunit A"/>
    <property type="match status" value="1"/>
</dbReference>